<evidence type="ECO:0000313" key="4">
    <source>
        <dbReference type="Proteomes" id="UP001501842"/>
    </source>
</evidence>
<name>A0ABP6GVT8_9ACTN</name>
<feature type="region of interest" description="Disordered" evidence="1">
    <location>
        <begin position="66"/>
        <end position="100"/>
    </location>
</feature>
<organism evidence="3 4">
    <name type="scientific">Actinocorallia aurantiaca</name>
    <dbReference type="NCBI Taxonomy" id="46204"/>
    <lineage>
        <taxon>Bacteria</taxon>
        <taxon>Bacillati</taxon>
        <taxon>Actinomycetota</taxon>
        <taxon>Actinomycetes</taxon>
        <taxon>Streptosporangiales</taxon>
        <taxon>Thermomonosporaceae</taxon>
        <taxon>Actinocorallia</taxon>
    </lineage>
</organism>
<keyword evidence="4" id="KW-1185">Reference proteome</keyword>
<protein>
    <recommendedName>
        <fullName evidence="5">Mce-associated membrane protein</fullName>
    </recommendedName>
</protein>
<dbReference type="EMBL" id="BAAATZ010000019">
    <property type="protein sequence ID" value="GAA2731109.1"/>
    <property type="molecule type" value="Genomic_DNA"/>
</dbReference>
<reference evidence="4" key="1">
    <citation type="journal article" date="2019" name="Int. J. Syst. Evol. Microbiol.">
        <title>The Global Catalogue of Microorganisms (GCM) 10K type strain sequencing project: providing services to taxonomists for standard genome sequencing and annotation.</title>
        <authorList>
            <consortium name="The Broad Institute Genomics Platform"/>
            <consortium name="The Broad Institute Genome Sequencing Center for Infectious Disease"/>
            <person name="Wu L."/>
            <person name="Ma J."/>
        </authorList>
    </citation>
    <scope>NUCLEOTIDE SEQUENCE [LARGE SCALE GENOMIC DNA]</scope>
    <source>
        <strain evidence="4">JCM 8201</strain>
    </source>
</reference>
<dbReference type="Proteomes" id="UP001501842">
    <property type="component" value="Unassembled WGS sequence"/>
</dbReference>
<sequence length="221" mass="23907">MDDRELLGLLAEEAPAPRPGLADGVLAEARRTRARRRWTAAAGGLVLAAAVTAAIPVVLYQQDSSETYSTAEKPAPASAPLEDLARRSSPDAQNSSPDLEVTLTSPYAAQDAAVYEAAIDAFLNDRTGAAKSTESLRILDRVCPLRGECTDRPLDGGLKRDLSARMPSLNFVQDSLTNDLLEFPLRLGEARIDGRKARVPVSGKLLRLEFREGRWRVVDGL</sequence>
<evidence type="ECO:0000256" key="2">
    <source>
        <dbReference type="SAM" id="Phobius"/>
    </source>
</evidence>
<evidence type="ECO:0008006" key="5">
    <source>
        <dbReference type="Google" id="ProtNLM"/>
    </source>
</evidence>
<keyword evidence="2" id="KW-0472">Membrane</keyword>
<keyword evidence="2" id="KW-1133">Transmembrane helix</keyword>
<dbReference type="RefSeq" id="WP_344452693.1">
    <property type="nucleotide sequence ID" value="NZ_BAAATZ010000019.1"/>
</dbReference>
<evidence type="ECO:0000313" key="3">
    <source>
        <dbReference type="EMBL" id="GAA2731109.1"/>
    </source>
</evidence>
<accession>A0ABP6GVT8</accession>
<gene>
    <name evidence="3" type="ORF">GCM10010439_45790</name>
</gene>
<evidence type="ECO:0000256" key="1">
    <source>
        <dbReference type="SAM" id="MobiDB-lite"/>
    </source>
</evidence>
<proteinExistence type="predicted"/>
<feature type="transmembrane region" description="Helical" evidence="2">
    <location>
        <begin position="38"/>
        <end position="60"/>
    </location>
</feature>
<keyword evidence="2" id="KW-0812">Transmembrane</keyword>
<feature type="compositionally biased region" description="Polar residues" evidence="1">
    <location>
        <begin position="90"/>
        <end position="100"/>
    </location>
</feature>
<comment type="caution">
    <text evidence="3">The sequence shown here is derived from an EMBL/GenBank/DDBJ whole genome shotgun (WGS) entry which is preliminary data.</text>
</comment>